<evidence type="ECO:0000256" key="1">
    <source>
        <dbReference type="SAM" id="Coils"/>
    </source>
</evidence>
<dbReference type="Proteomes" id="UP000237923">
    <property type="component" value="Unassembled WGS sequence"/>
</dbReference>
<feature type="coiled-coil region" evidence="1">
    <location>
        <begin position="53"/>
        <end position="80"/>
    </location>
</feature>
<keyword evidence="1" id="KW-0175">Coiled coil</keyword>
<evidence type="ECO:0000313" key="2">
    <source>
        <dbReference type="EMBL" id="SPD94493.1"/>
    </source>
</evidence>
<dbReference type="EMBL" id="OKQR01000004">
    <property type="protein sequence ID" value="SPD94493.1"/>
    <property type="molecule type" value="Genomic_DNA"/>
</dbReference>
<proteinExistence type="predicted"/>
<sequence length="81" mass="9683">MDFDKATNILNTLNDKRREMNKLLDIENKTIERDWCFVEIEHVRLEFSKSEVDQILDEKKKSLENEIRTLAKELLDEGDND</sequence>
<reference evidence="2 5" key="1">
    <citation type="submission" date="2018-02" db="EMBL/GenBank/DDBJ databases">
        <authorList>
            <person name="Rodrigo-Torres L."/>
            <person name="Arahal R. D."/>
            <person name="Lucena T."/>
        </authorList>
    </citation>
    <scope>NUCLEOTIDE SEQUENCE [LARGE SCALE GENOMIC DNA]</scope>
    <source>
        <strain evidence="2 5">CECT 8486</strain>
    </source>
</reference>
<dbReference type="RefSeq" id="WP_105299821.1">
    <property type="nucleotide sequence ID" value="NZ_OKQR01000004.1"/>
</dbReference>
<dbReference type="EMBL" id="OKQU01000001">
    <property type="protein sequence ID" value="SPE06155.1"/>
    <property type="molecule type" value="Genomic_DNA"/>
</dbReference>
<dbReference type="Proteomes" id="UP000239237">
    <property type="component" value="Unassembled WGS sequence"/>
</dbReference>
<evidence type="ECO:0000313" key="3">
    <source>
        <dbReference type="EMBL" id="SPE06155.1"/>
    </source>
</evidence>
<protein>
    <submittedName>
        <fullName evidence="3">Uncharacterized protein</fullName>
    </submittedName>
</protein>
<reference evidence="3 4" key="2">
    <citation type="submission" date="2018-02" db="EMBL/GenBank/DDBJ databases">
        <authorList>
            <person name="Cohen D.B."/>
            <person name="Kent A.D."/>
        </authorList>
    </citation>
    <scope>NUCLEOTIDE SEQUENCE [LARGE SCALE GENOMIC DNA]</scope>
    <source>
        <strain evidence="3 4">CECT 9216</strain>
    </source>
</reference>
<name>A0A2N9K7X5_9LACO</name>
<organism evidence="3 4">
    <name type="scientific">Leuconostoc suionicum</name>
    <dbReference type="NCBI Taxonomy" id="1511761"/>
    <lineage>
        <taxon>Bacteria</taxon>
        <taxon>Bacillati</taxon>
        <taxon>Bacillota</taxon>
        <taxon>Bacilli</taxon>
        <taxon>Lactobacillales</taxon>
        <taxon>Lactobacillaceae</taxon>
        <taxon>Leuconostoc</taxon>
    </lineage>
</organism>
<dbReference type="AlphaFoldDB" id="A0A2N9K7X5"/>
<keyword evidence="5" id="KW-1185">Reference proteome</keyword>
<evidence type="ECO:0000313" key="4">
    <source>
        <dbReference type="Proteomes" id="UP000237923"/>
    </source>
</evidence>
<accession>A0A2N9K7X5</accession>
<evidence type="ECO:0000313" key="5">
    <source>
        <dbReference type="Proteomes" id="UP000239237"/>
    </source>
</evidence>
<gene>
    <name evidence="2" type="ORF">LES8486_01677</name>
    <name evidence="3" type="ORF">LES9216_00042</name>
</gene>